<keyword evidence="1" id="KW-0812">Transmembrane</keyword>
<feature type="transmembrane region" description="Helical" evidence="1">
    <location>
        <begin position="14"/>
        <end position="34"/>
    </location>
</feature>
<name>A0A9P6E4H5_9AGAR</name>
<dbReference type="Proteomes" id="UP000807306">
    <property type="component" value="Unassembled WGS sequence"/>
</dbReference>
<feature type="transmembrane region" description="Helical" evidence="1">
    <location>
        <begin position="113"/>
        <end position="134"/>
    </location>
</feature>
<accession>A0A9P6E4H5</accession>
<dbReference type="OrthoDB" id="3038990at2759"/>
<organism evidence="2 3">
    <name type="scientific">Crepidotus variabilis</name>
    <dbReference type="NCBI Taxonomy" id="179855"/>
    <lineage>
        <taxon>Eukaryota</taxon>
        <taxon>Fungi</taxon>
        <taxon>Dikarya</taxon>
        <taxon>Basidiomycota</taxon>
        <taxon>Agaricomycotina</taxon>
        <taxon>Agaricomycetes</taxon>
        <taxon>Agaricomycetidae</taxon>
        <taxon>Agaricales</taxon>
        <taxon>Agaricineae</taxon>
        <taxon>Crepidotaceae</taxon>
        <taxon>Crepidotus</taxon>
    </lineage>
</organism>
<evidence type="ECO:0000256" key="1">
    <source>
        <dbReference type="SAM" id="Phobius"/>
    </source>
</evidence>
<sequence length="266" mass="29700">MAESMDYNLDMIKYLRMGSCFLFSGLTLIIWDLLENIPDDVRLFTIHPIQLPSIIYLLSRISTLCYFTYNQATGGRGNISYWTCLSLLAFQRVTNLTLLYLRVHALYRSNQIVQAIFSILGLGVIGSCFLHPMISGLCTGVFEIGIAVAIIVYLKLGWLQGVSQKVWKPFKFRPEAPITDKILQDSLGYLLLAIVLKVPQLMLLGSSPGINQVWEGDTLFLDAAIMCIVSTKIFRDLKLGHWTINSPPRTAVFQAPQALSETSTGG</sequence>
<reference evidence="2" key="1">
    <citation type="submission" date="2020-11" db="EMBL/GenBank/DDBJ databases">
        <authorList>
            <consortium name="DOE Joint Genome Institute"/>
            <person name="Ahrendt S."/>
            <person name="Riley R."/>
            <person name="Andreopoulos W."/>
            <person name="Labutti K."/>
            <person name="Pangilinan J."/>
            <person name="Ruiz-Duenas F.J."/>
            <person name="Barrasa J.M."/>
            <person name="Sanchez-Garcia M."/>
            <person name="Camarero S."/>
            <person name="Miyauchi S."/>
            <person name="Serrano A."/>
            <person name="Linde D."/>
            <person name="Babiker R."/>
            <person name="Drula E."/>
            <person name="Ayuso-Fernandez I."/>
            <person name="Pacheco R."/>
            <person name="Padilla G."/>
            <person name="Ferreira P."/>
            <person name="Barriuso J."/>
            <person name="Kellner H."/>
            <person name="Castanera R."/>
            <person name="Alfaro M."/>
            <person name="Ramirez L."/>
            <person name="Pisabarro A.G."/>
            <person name="Kuo A."/>
            <person name="Tritt A."/>
            <person name="Lipzen A."/>
            <person name="He G."/>
            <person name="Yan M."/>
            <person name="Ng V."/>
            <person name="Cullen D."/>
            <person name="Martin F."/>
            <person name="Rosso M.-N."/>
            <person name="Henrissat B."/>
            <person name="Hibbett D."/>
            <person name="Martinez A.T."/>
            <person name="Grigoriev I.V."/>
        </authorList>
    </citation>
    <scope>NUCLEOTIDE SEQUENCE</scope>
    <source>
        <strain evidence="2">CBS 506.95</strain>
    </source>
</reference>
<feature type="transmembrane region" description="Helical" evidence="1">
    <location>
        <begin position="140"/>
        <end position="158"/>
    </location>
</feature>
<evidence type="ECO:0000313" key="2">
    <source>
        <dbReference type="EMBL" id="KAF9522404.1"/>
    </source>
</evidence>
<feature type="transmembrane region" description="Helical" evidence="1">
    <location>
        <begin position="41"/>
        <end position="59"/>
    </location>
</feature>
<dbReference type="AlphaFoldDB" id="A0A9P6E4H5"/>
<comment type="caution">
    <text evidence="2">The sequence shown here is derived from an EMBL/GenBank/DDBJ whole genome shotgun (WGS) entry which is preliminary data.</text>
</comment>
<keyword evidence="1" id="KW-0472">Membrane</keyword>
<proteinExistence type="predicted"/>
<protein>
    <submittedName>
        <fullName evidence="2">Uncharacterized protein</fullName>
    </submittedName>
</protein>
<dbReference type="EMBL" id="MU157947">
    <property type="protein sequence ID" value="KAF9522404.1"/>
    <property type="molecule type" value="Genomic_DNA"/>
</dbReference>
<feature type="transmembrane region" description="Helical" evidence="1">
    <location>
        <begin position="79"/>
        <end position="101"/>
    </location>
</feature>
<keyword evidence="1" id="KW-1133">Transmembrane helix</keyword>
<gene>
    <name evidence="2" type="ORF">CPB83DRAFT_864529</name>
</gene>
<keyword evidence="3" id="KW-1185">Reference proteome</keyword>
<evidence type="ECO:0000313" key="3">
    <source>
        <dbReference type="Proteomes" id="UP000807306"/>
    </source>
</evidence>